<dbReference type="InterPro" id="IPR007052">
    <property type="entry name" value="CS_dom"/>
</dbReference>
<evidence type="ECO:0000256" key="4">
    <source>
        <dbReference type="ARBA" id="ARBA00022803"/>
    </source>
</evidence>
<evidence type="ECO:0000256" key="7">
    <source>
        <dbReference type="SAM" id="MobiDB-lite"/>
    </source>
</evidence>
<evidence type="ECO:0000256" key="3">
    <source>
        <dbReference type="ARBA" id="ARBA00022737"/>
    </source>
</evidence>
<keyword evidence="4" id="KW-0802">TPR repeat</keyword>
<dbReference type="InterPro" id="IPR042197">
    <property type="entry name" value="Apaf_helical"/>
</dbReference>
<dbReference type="GO" id="GO:0043531">
    <property type="term" value="F:ADP binding"/>
    <property type="evidence" value="ECO:0007669"/>
    <property type="project" value="InterPro"/>
</dbReference>
<dbReference type="Proteomes" id="UP000315295">
    <property type="component" value="Unassembled WGS sequence"/>
</dbReference>
<dbReference type="InterPro" id="IPR008978">
    <property type="entry name" value="HSP20-like_chaperone"/>
</dbReference>
<dbReference type="SUPFAM" id="SSF49764">
    <property type="entry name" value="HSP20-like chaperones"/>
    <property type="match status" value="1"/>
</dbReference>
<dbReference type="Gene3D" id="1.10.8.430">
    <property type="entry name" value="Helical domain of apoptotic protease-activating factors"/>
    <property type="match status" value="1"/>
</dbReference>
<dbReference type="AlphaFoldDB" id="A0A540N603"/>
<dbReference type="InterPro" id="IPR002182">
    <property type="entry name" value="NB-ARC"/>
</dbReference>
<reference evidence="9 10" key="1">
    <citation type="journal article" date="2019" name="G3 (Bethesda)">
        <title>Sequencing of a Wild Apple (Malus baccata) Genome Unravels the Differences Between Cultivated and Wild Apple Species Regarding Disease Resistance and Cold Tolerance.</title>
        <authorList>
            <person name="Chen X."/>
        </authorList>
    </citation>
    <scope>NUCLEOTIDE SEQUENCE [LARGE SCALE GENOMIC DNA]</scope>
    <source>
        <strain evidence="10">cv. Shandingzi</strain>
        <tissue evidence="9">Leaves</tissue>
    </source>
</reference>
<keyword evidence="2" id="KW-0433">Leucine-rich repeat</keyword>
<dbReference type="GO" id="GO:0006952">
    <property type="term" value="P:defense response"/>
    <property type="evidence" value="ECO:0007669"/>
    <property type="project" value="InterPro"/>
</dbReference>
<dbReference type="Gene3D" id="3.40.50.300">
    <property type="entry name" value="P-loop containing nucleotide triphosphate hydrolases"/>
    <property type="match status" value="1"/>
</dbReference>
<dbReference type="SUPFAM" id="SSF52058">
    <property type="entry name" value="L domain-like"/>
    <property type="match status" value="1"/>
</dbReference>
<dbReference type="InterPro" id="IPR027417">
    <property type="entry name" value="P-loop_NTPase"/>
</dbReference>
<evidence type="ECO:0000259" key="8">
    <source>
        <dbReference type="PROSITE" id="PS51203"/>
    </source>
</evidence>
<dbReference type="PANTHER" id="PTHR11017:SF575">
    <property type="entry name" value="ADP-RIBOSYL CYCLASE_CYCLIC ADP-RIBOSE HYDROLASE"/>
    <property type="match status" value="1"/>
</dbReference>
<evidence type="ECO:0000256" key="1">
    <source>
        <dbReference type="ARBA" id="ARBA00008509"/>
    </source>
</evidence>
<accession>A0A540N603</accession>
<dbReference type="PANTHER" id="PTHR11017">
    <property type="entry name" value="LEUCINE-RICH REPEAT-CONTAINING PROTEIN"/>
    <property type="match status" value="1"/>
</dbReference>
<evidence type="ECO:0000313" key="10">
    <source>
        <dbReference type="Proteomes" id="UP000315295"/>
    </source>
</evidence>
<dbReference type="Gene3D" id="2.60.40.790">
    <property type="match status" value="1"/>
</dbReference>
<dbReference type="FunFam" id="2.60.40.790:FF:000041">
    <property type="entry name" value="Protein SGT1 homolog A"/>
    <property type="match status" value="1"/>
</dbReference>
<gene>
    <name evidence="9" type="ORF">C1H46_007868</name>
</gene>
<dbReference type="EMBL" id="VIEB01000102">
    <property type="protein sequence ID" value="TQE06497.1"/>
    <property type="molecule type" value="Genomic_DNA"/>
</dbReference>
<dbReference type="Gene3D" id="3.80.10.10">
    <property type="entry name" value="Ribonuclease Inhibitor"/>
    <property type="match status" value="3"/>
</dbReference>
<evidence type="ECO:0000256" key="6">
    <source>
        <dbReference type="ARBA" id="ARBA00075471"/>
    </source>
</evidence>
<protein>
    <recommendedName>
        <fullName evidence="5">Protein SGT1 homolog</fullName>
    </recommendedName>
    <alternativeName>
        <fullName evidence="6">Suppressor of G2 allele of SKP1 homolog</fullName>
    </alternativeName>
</protein>
<dbReference type="Pfam" id="PF00931">
    <property type="entry name" value="NB-ARC"/>
    <property type="match status" value="1"/>
</dbReference>
<dbReference type="Pfam" id="PF04969">
    <property type="entry name" value="CS"/>
    <property type="match status" value="1"/>
</dbReference>
<dbReference type="InterPro" id="IPR032675">
    <property type="entry name" value="LRR_dom_sf"/>
</dbReference>
<name>A0A540N603_MALBA</name>
<keyword evidence="10" id="KW-1185">Reference proteome</keyword>
<evidence type="ECO:0000313" key="9">
    <source>
        <dbReference type="EMBL" id="TQE06497.1"/>
    </source>
</evidence>
<dbReference type="PROSITE" id="PS51203">
    <property type="entry name" value="CS"/>
    <property type="match status" value="1"/>
</dbReference>
<comment type="caution">
    <text evidence="9">The sequence shown here is derived from an EMBL/GenBank/DDBJ whole genome shotgun (WGS) entry which is preliminary data.</text>
</comment>
<comment type="similarity">
    <text evidence="1">Belongs to the SGT1 family.</text>
</comment>
<proteinExistence type="inferred from homology"/>
<organism evidence="9 10">
    <name type="scientific">Malus baccata</name>
    <name type="common">Siberian crab apple</name>
    <name type="synonym">Pyrus baccata</name>
    <dbReference type="NCBI Taxonomy" id="106549"/>
    <lineage>
        <taxon>Eukaryota</taxon>
        <taxon>Viridiplantae</taxon>
        <taxon>Streptophyta</taxon>
        <taxon>Embryophyta</taxon>
        <taxon>Tracheophyta</taxon>
        <taxon>Spermatophyta</taxon>
        <taxon>Magnoliopsida</taxon>
        <taxon>eudicotyledons</taxon>
        <taxon>Gunneridae</taxon>
        <taxon>Pentapetalae</taxon>
        <taxon>rosids</taxon>
        <taxon>fabids</taxon>
        <taxon>Rosales</taxon>
        <taxon>Rosaceae</taxon>
        <taxon>Amygdaloideae</taxon>
        <taxon>Maleae</taxon>
        <taxon>Malus</taxon>
    </lineage>
</organism>
<keyword evidence="3" id="KW-0677">Repeat</keyword>
<dbReference type="SUPFAM" id="SSF52540">
    <property type="entry name" value="P-loop containing nucleoside triphosphate hydrolases"/>
    <property type="match status" value="1"/>
</dbReference>
<sequence length="1266" mass="142419">MPDFSELLSMRELYLSHSCKLTDIPGLDKSLNSMTRIHMEGCINLTADFRNNMVQGWTSCGYGGIFFNGNYLPDWFDFVKGDLVSFHVPPIVGRSFSGLTLCCIYSSKEQRDGPLGIIISNKTKRTALLARITYASVPTSCTLDDHYLWQGRISNYVLSLQGGDKVDIFVKPVEPADASVSVKEIGVNLVWDNLMKENMHDSDLLLYDFDQHPDWLLGAHGYEGIGRELKSNYLDVAIHPVGIDSCVQEISNYLDVGGSNDVRIIGIWDMGGLGKTMVAKVIFNKYQHMFDGTSFLPNVREDKKLVYSQNKLLSDILRLGNMKVRGVDEGTEEIKRRLGNKRVLVIVDDVDCDVQLDALGIKHDSFGPGSRIIITTRDHHLLKIRNVEAICPVQEMNKEEALELLSWHAFLKTYPNEEDVELSRKAVDYCGGLPLALEVLGSYLRSTSTSEWETILDKWKSSESYMVMLKNIKTSYDRLNDDLVKNVFLDIGCFFIGMNKNYVTTILDGCDLLPVIGLQELQDQCLVTVDTKGNLMMHNLIRDMAREIVYAQSPDHPGERSRLWHHADVMDVLGKQSGTEAIQGLALDLKGSDNSSFSMTAFSEMRSLRLLKLNYVNATGSRIVLSTELSWLCWHGFPLKVIPPNFFRRRLVAIDLSFSKLIRVWKKTDLMLVYLKIINLSHSHYLKGSPDFSFVPNLEELILANCRKLSQIHPSIGHLERLSLVNLEDCKTLKYFPGDFYKSKSVKTLILNGCSRFRLLNDSLGEMVSLTSLQANHTMISQGPSSIARLKNLTSLFRWGLRGSPSSNLLYPSLTFLGIGNCNLTDDSIPKDLGSLFSLEILELEGNWFYMLPSLSGLSKLKMLDLNHCKYLLEIPELPKNLEILRANQCIALKKMPNFSEMSSIVELHLNHSPYLTEIIGLHKSLNTLRRIHMEGCTNLMADFRMNILQGWTSCGNADIYLNGIYDIPEWFEFVGIREPKNVYFKVPQIIGRNCRGLTLCCVFETYCPGFTVTNITKGKALHIPGESTSSLANSVLRLQSVLSNDVLRLQSGDEVSISAVTEAHGRGRVMKTGVNLFWDDGDGGDSYSRNDEIGAVPSNTSSDETLTSPSVHMDRCPPMASDLKKRAKEAFIYDPFELAVASVNPKYRHEFYQKPEEVVVTIFAKGIPAKDVNVEFGEQILSVSIDVAGEDTYYFQPRLFGKIIPEKCRFDVLSTKVEIRLAKAEPLHWTSLEFSEDNSVPLRVSSPVVGASSPYYPSPKRKRVD</sequence>
<dbReference type="InterPro" id="IPR058192">
    <property type="entry name" value="WHD_ROQ1-like"/>
</dbReference>
<dbReference type="PRINTS" id="PR00364">
    <property type="entry name" value="DISEASERSIST"/>
</dbReference>
<dbReference type="InterPro" id="IPR044974">
    <property type="entry name" value="Disease_R_plants"/>
</dbReference>
<evidence type="ECO:0000256" key="5">
    <source>
        <dbReference type="ARBA" id="ARBA00069423"/>
    </source>
</evidence>
<dbReference type="CDD" id="cd06466">
    <property type="entry name" value="p23_CS_SGT1_like"/>
    <property type="match status" value="1"/>
</dbReference>
<dbReference type="Pfam" id="PF23282">
    <property type="entry name" value="WHD_ROQ1"/>
    <property type="match status" value="1"/>
</dbReference>
<feature type="domain" description="CS" evidence="8">
    <location>
        <begin position="1145"/>
        <end position="1234"/>
    </location>
</feature>
<feature type="region of interest" description="Disordered" evidence="7">
    <location>
        <begin position="1096"/>
        <end position="1116"/>
    </location>
</feature>
<evidence type="ECO:0000256" key="2">
    <source>
        <dbReference type="ARBA" id="ARBA00022614"/>
    </source>
</evidence>
<feature type="compositionally biased region" description="Polar residues" evidence="7">
    <location>
        <begin position="1098"/>
        <end position="1111"/>
    </location>
</feature>